<gene>
    <name evidence="4" type="primary">napD</name>
    <name evidence="5" type="ORF">C2869_10685</name>
</gene>
<evidence type="ECO:0000256" key="1">
    <source>
        <dbReference type="ARBA" id="ARBA00004496"/>
    </source>
</evidence>
<comment type="subcellular location">
    <subcellularLocation>
        <location evidence="1 4">Cytoplasm</location>
    </subcellularLocation>
</comment>
<dbReference type="HAMAP" id="MF_02200">
    <property type="entry name" value="NapD"/>
    <property type="match status" value="1"/>
</dbReference>
<evidence type="ECO:0000256" key="3">
    <source>
        <dbReference type="ARBA" id="ARBA00023186"/>
    </source>
</evidence>
<dbReference type="GO" id="GO:0005737">
    <property type="term" value="C:cytoplasm"/>
    <property type="evidence" value="ECO:0007669"/>
    <property type="project" value="UniProtKB-SubCell"/>
</dbReference>
<evidence type="ECO:0000313" key="5">
    <source>
        <dbReference type="EMBL" id="AWB66870.1"/>
    </source>
</evidence>
<dbReference type="GO" id="GO:0005048">
    <property type="term" value="F:signal sequence binding"/>
    <property type="evidence" value="ECO:0007669"/>
    <property type="project" value="UniProtKB-UniRule"/>
</dbReference>
<dbReference type="EMBL" id="CP026604">
    <property type="protein sequence ID" value="AWB66870.1"/>
    <property type="molecule type" value="Genomic_DNA"/>
</dbReference>
<comment type="function">
    <text evidence="4">Chaperone for NapA, the catalytic subunit of the periplasmic nitrate reductase. It binds directly and specifically to the twin-arginine signal peptide of NapA, preventing premature interaction with the Tat translocase and premature export.</text>
</comment>
<evidence type="ECO:0000256" key="2">
    <source>
        <dbReference type="ARBA" id="ARBA00022490"/>
    </source>
</evidence>
<evidence type="ECO:0000256" key="4">
    <source>
        <dbReference type="HAMAP-Rule" id="MF_02200"/>
    </source>
</evidence>
<dbReference type="OrthoDB" id="5770785at2"/>
<comment type="subunit">
    <text evidence="4">Interacts with the cytoplasmic NapA precursor.</text>
</comment>
<proteinExistence type="inferred from homology"/>
<keyword evidence="3 4" id="KW-0143">Chaperone</keyword>
<dbReference type="PANTHER" id="PTHR38603">
    <property type="entry name" value="CHAPERONE NAPD"/>
    <property type="match status" value="1"/>
</dbReference>
<sequence length="90" mass="9795">MSAVQEASQPEYHVASFVAQAIPAQIQKVQNSILSQAGSEIHAVSDEGKIVFTIEADSQNRIGKTIDDIKQDSAILTLAPVYHQFLTEQV</sequence>
<reference evidence="5 6" key="1">
    <citation type="submission" date="2018-01" db="EMBL/GenBank/DDBJ databases">
        <title>Genome sequence of a Cantenovulum-like bacteria.</title>
        <authorList>
            <person name="Tan W.R."/>
            <person name="Lau N.-S."/>
            <person name="Go F."/>
            <person name="Amirul A.-A.A."/>
        </authorList>
    </citation>
    <scope>NUCLEOTIDE SEQUENCE [LARGE SCALE GENOMIC DNA]</scope>
    <source>
        <strain evidence="5 6">CCB-QB4</strain>
    </source>
</reference>
<dbReference type="InterPro" id="IPR005623">
    <property type="entry name" value="Chaperone_NapD_NO3_reduct"/>
</dbReference>
<protein>
    <recommendedName>
        <fullName evidence="4">Chaperone NapD</fullName>
    </recommendedName>
    <alternativeName>
        <fullName evidence="4">NapA signal peptide-binding chaperone NapD</fullName>
    </alternativeName>
</protein>
<dbReference type="Proteomes" id="UP000244441">
    <property type="component" value="Chromosome"/>
</dbReference>
<dbReference type="RefSeq" id="WP_108602926.1">
    <property type="nucleotide sequence ID" value="NZ_CP026604.1"/>
</dbReference>
<name>A0A2S0VRZ0_9ALTE</name>
<dbReference type="GO" id="GO:0051224">
    <property type="term" value="P:negative regulation of protein transport"/>
    <property type="evidence" value="ECO:0007669"/>
    <property type="project" value="UniProtKB-UniRule"/>
</dbReference>
<dbReference type="Gene3D" id="3.30.70.920">
    <property type="match status" value="1"/>
</dbReference>
<keyword evidence="6" id="KW-1185">Reference proteome</keyword>
<dbReference type="KEGG" id="cate:C2869_10685"/>
<comment type="similarity">
    <text evidence="4">Belongs to the NapD family.</text>
</comment>
<accession>A0A2S0VRZ0</accession>
<organism evidence="5 6">
    <name type="scientific">Saccharobesus litoralis</name>
    <dbReference type="NCBI Taxonomy" id="2172099"/>
    <lineage>
        <taxon>Bacteria</taxon>
        <taxon>Pseudomonadati</taxon>
        <taxon>Pseudomonadota</taxon>
        <taxon>Gammaproteobacteria</taxon>
        <taxon>Alteromonadales</taxon>
        <taxon>Alteromonadaceae</taxon>
        <taxon>Saccharobesus</taxon>
    </lineage>
</organism>
<dbReference type="PANTHER" id="PTHR38603:SF1">
    <property type="entry name" value="CHAPERONE NAPD"/>
    <property type="match status" value="1"/>
</dbReference>
<keyword evidence="2 4" id="KW-0963">Cytoplasm</keyword>
<evidence type="ECO:0000313" key="6">
    <source>
        <dbReference type="Proteomes" id="UP000244441"/>
    </source>
</evidence>
<dbReference type="AlphaFoldDB" id="A0A2S0VRZ0"/>
<dbReference type="Pfam" id="PF03927">
    <property type="entry name" value="NapD"/>
    <property type="match status" value="1"/>
</dbReference>